<accession>A0A7C9ANN5</accession>
<reference evidence="2" key="2">
    <citation type="submission" date="2020-07" db="EMBL/GenBank/DDBJ databases">
        <authorList>
            <person name="Vera ALvarez R."/>
            <person name="Arias-Moreno D.M."/>
            <person name="Jimenez-Jacinto V."/>
            <person name="Jimenez-Bremont J.F."/>
            <person name="Swaminathan K."/>
            <person name="Moose S.P."/>
            <person name="Guerrero-Gonzalez M.L."/>
            <person name="Marino-Ramirez L."/>
            <person name="Landsman D."/>
            <person name="Rodriguez-Kessler M."/>
            <person name="Delgado-Sanchez P."/>
        </authorList>
    </citation>
    <scope>NUCLEOTIDE SEQUENCE</scope>
    <source>
        <tissue evidence="2">Cladode</tissue>
    </source>
</reference>
<dbReference type="EMBL" id="GISG01257153">
    <property type="protein sequence ID" value="MBA4672972.1"/>
    <property type="molecule type" value="Transcribed_RNA"/>
</dbReference>
<feature type="compositionally biased region" description="Polar residues" evidence="1">
    <location>
        <begin position="49"/>
        <end position="59"/>
    </location>
</feature>
<organism evidence="2">
    <name type="scientific">Opuntia streptacantha</name>
    <name type="common">Prickly pear cactus</name>
    <name type="synonym">Opuntia cardona</name>
    <dbReference type="NCBI Taxonomy" id="393608"/>
    <lineage>
        <taxon>Eukaryota</taxon>
        <taxon>Viridiplantae</taxon>
        <taxon>Streptophyta</taxon>
        <taxon>Embryophyta</taxon>
        <taxon>Tracheophyta</taxon>
        <taxon>Spermatophyta</taxon>
        <taxon>Magnoliopsida</taxon>
        <taxon>eudicotyledons</taxon>
        <taxon>Gunneridae</taxon>
        <taxon>Pentapetalae</taxon>
        <taxon>Caryophyllales</taxon>
        <taxon>Cactineae</taxon>
        <taxon>Cactaceae</taxon>
        <taxon>Opuntioideae</taxon>
        <taxon>Opuntia</taxon>
    </lineage>
</organism>
<protein>
    <submittedName>
        <fullName evidence="2">Uncharacterized protein</fullName>
    </submittedName>
</protein>
<sequence length="101" mass="11667">MTSNGYLTWMGHPSSDDFFHCSLSTGNKLLHITIICLLITLANDRNGRSRQNSKPSSQPKKGRSRTYASKLVRRTAYLPRSIFAFEFSRIRPDQTWKRSIF</sequence>
<proteinExistence type="predicted"/>
<dbReference type="EMBL" id="GISG01257158">
    <property type="protein sequence ID" value="MBA4672977.1"/>
    <property type="molecule type" value="Transcribed_RNA"/>
</dbReference>
<reference evidence="2" key="1">
    <citation type="journal article" date="2013" name="J. Plant Res.">
        <title>Effect of fungi and light on seed germination of three Opuntia species from semiarid lands of central Mexico.</title>
        <authorList>
            <person name="Delgado-Sanchez P."/>
            <person name="Jimenez-Bremont J.F."/>
            <person name="Guerrero-Gonzalez Mde L."/>
            <person name="Flores J."/>
        </authorList>
    </citation>
    <scope>NUCLEOTIDE SEQUENCE</scope>
    <source>
        <tissue evidence="2">Cladode</tissue>
    </source>
</reference>
<evidence type="ECO:0000256" key="1">
    <source>
        <dbReference type="SAM" id="MobiDB-lite"/>
    </source>
</evidence>
<evidence type="ECO:0000313" key="2">
    <source>
        <dbReference type="EMBL" id="MBA4672972.1"/>
    </source>
</evidence>
<dbReference type="AlphaFoldDB" id="A0A7C9ANN5"/>
<feature type="region of interest" description="Disordered" evidence="1">
    <location>
        <begin position="46"/>
        <end position="67"/>
    </location>
</feature>
<name>A0A7C9ANN5_OPUST</name>